<keyword evidence="4" id="KW-1185">Reference proteome</keyword>
<evidence type="ECO:0000313" key="4">
    <source>
        <dbReference type="Proteomes" id="UP000494165"/>
    </source>
</evidence>
<protein>
    <submittedName>
        <fullName evidence="3">Uncharacterized protein</fullName>
    </submittedName>
</protein>
<comment type="caution">
    <text evidence="3">The sequence shown here is derived from an EMBL/GenBank/DDBJ whole genome shotgun (WGS) entry which is preliminary data.</text>
</comment>
<evidence type="ECO:0000256" key="2">
    <source>
        <dbReference type="SAM" id="SignalP"/>
    </source>
</evidence>
<proteinExistence type="predicted"/>
<feature type="region of interest" description="Disordered" evidence="1">
    <location>
        <begin position="372"/>
        <end position="440"/>
    </location>
</feature>
<feature type="compositionally biased region" description="Low complexity" evidence="1">
    <location>
        <begin position="390"/>
        <end position="409"/>
    </location>
</feature>
<feature type="compositionally biased region" description="Basic and acidic residues" evidence="1">
    <location>
        <begin position="167"/>
        <end position="181"/>
    </location>
</feature>
<name>A0A8S1CQZ2_9INSE</name>
<dbReference type="Proteomes" id="UP000494165">
    <property type="component" value="Unassembled WGS sequence"/>
</dbReference>
<feature type="region of interest" description="Disordered" evidence="1">
    <location>
        <begin position="32"/>
        <end position="53"/>
    </location>
</feature>
<feature type="compositionally biased region" description="Gly residues" evidence="1">
    <location>
        <begin position="244"/>
        <end position="314"/>
    </location>
</feature>
<dbReference type="EMBL" id="CADEPI010000033">
    <property type="protein sequence ID" value="CAB3367704.1"/>
    <property type="molecule type" value="Genomic_DNA"/>
</dbReference>
<organism evidence="3 4">
    <name type="scientific">Cloeon dipterum</name>
    <dbReference type="NCBI Taxonomy" id="197152"/>
    <lineage>
        <taxon>Eukaryota</taxon>
        <taxon>Metazoa</taxon>
        <taxon>Ecdysozoa</taxon>
        <taxon>Arthropoda</taxon>
        <taxon>Hexapoda</taxon>
        <taxon>Insecta</taxon>
        <taxon>Pterygota</taxon>
        <taxon>Palaeoptera</taxon>
        <taxon>Ephemeroptera</taxon>
        <taxon>Pisciforma</taxon>
        <taxon>Baetidae</taxon>
        <taxon>Cloeon</taxon>
    </lineage>
</organism>
<feature type="chain" id="PRO_5035877148" evidence="2">
    <location>
        <begin position="28"/>
        <end position="440"/>
    </location>
</feature>
<keyword evidence="2" id="KW-0732">Signal</keyword>
<feature type="compositionally biased region" description="Basic and acidic residues" evidence="1">
    <location>
        <begin position="32"/>
        <end position="45"/>
    </location>
</feature>
<reference evidence="3 4" key="1">
    <citation type="submission" date="2020-04" db="EMBL/GenBank/DDBJ databases">
        <authorList>
            <person name="Alioto T."/>
            <person name="Alioto T."/>
            <person name="Gomez Garrido J."/>
        </authorList>
    </citation>
    <scope>NUCLEOTIDE SEQUENCE [LARGE SCALE GENOMIC DNA]</scope>
</reference>
<feature type="signal peptide" evidence="2">
    <location>
        <begin position="1"/>
        <end position="27"/>
    </location>
</feature>
<evidence type="ECO:0000256" key="1">
    <source>
        <dbReference type="SAM" id="MobiDB-lite"/>
    </source>
</evidence>
<evidence type="ECO:0000313" key="3">
    <source>
        <dbReference type="EMBL" id="CAB3367704.1"/>
    </source>
</evidence>
<feature type="compositionally biased region" description="Low complexity" evidence="1">
    <location>
        <begin position="80"/>
        <end position="96"/>
    </location>
</feature>
<feature type="region of interest" description="Disordered" evidence="1">
    <location>
        <begin position="80"/>
        <end position="323"/>
    </location>
</feature>
<gene>
    <name evidence="3" type="ORF">CLODIP_2_CD11764</name>
</gene>
<dbReference type="AlphaFoldDB" id="A0A8S1CQZ2"/>
<sequence>MGDHTAAVTFFKVALVTYWCLIVAVGAQRRQEQDEPQRPYHHQDGPEEQQASSPILIFRGHGYDNLGYDSKIEDVWAPSGAGTSKGSKGSKGPSTGYLAPATSDSWDAGSDKGEHQPPNNGYLAPHKGDADKGSKGGAGGDLNKAAGIVETSGPEQRGRWLLTSGKARTEEQPVGRSETRRGFRRGKASGNEPAARSQQPPGGGWVADDVVWSNGHESTTPPISEPGGGAQHGRWRAVMVTLRGHGGGHAPQGGGYGGGHGPQQGGGYGGGHQSGGYGGGHQSGGFGGGSPHGGGGYGGSPQSGGGYGGGGHGGHGGHDCREHGGLRAGSAVWESREPAGWFSNNQGNKWSPHPYKPAPGDEVIYREYHYSSENLNGPSHPHEQGGYPGHQGNQGNQGYQGQQQYQHNQEYNRHPYREYLLERDATTTTTTDKSVTPATD</sequence>
<feature type="compositionally biased region" description="Basic and acidic residues" evidence="1">
    <location>
        <begin position="410"/>
        <end position="425"/>
    </location>
</feature>
<accession>A0A8S1CQZ2</accession>